<dbReference type="Proteomes" id="UP000324222">
    <property type="component" value="Unassembled WGS sequence"/>
</dbReference>
<evidence type="ECO:0000313" key="2">
    <source>
        <dbReference type="Proteomes" id="UP000324222"/>
    </source>
</evidence>
<keyword evidence="2" id="KW-1185">Reference proteome</keyword>
<sequence>MVYVVLPTTTSSYLQLRSHQHHLLHTSLLVDCPSLIDLRHRYFNMCRYRDSEAPDDRPLMLRRLIKNPIQSCCSP</sequence>
<gene>
    <name evidence="1" type="ORF">E2C01_056533</name>
</gene>
<proteinExistence type="predicted"/>
<organism evidence="1 2">
    <name type="scientific">Portunus trituberculatus</name>
    <name type="common">Swimming crab</name>
    <name type="synonym">Neptunus trituberculatus</name>
    <dbReference type="NCBI Taxonomy" id="210409"/>
    <lineage>
        <taxon>Eukaryota</taxon>
        <taxon>Metazoa</taxon>
        <taxon>Ecdysozoa</taxon>
        <taxon>Arthropoda</taxon>
        <taxon>Crustacea</taxon>
        <taxon>Multicrustacea</taxon>
        <taxon>Malacostraca</taxon>
        <taxon>Eumalacostraca</taxon>
        <taxon>Eucarida</taxon>
        <taxon>Decapoda</taxon>
        <taxon>Pleocyemata</taxon>
        <taxon>Brachyura</taxon>
        <taxon>Eubrachyura</taxon>
        <taxon>Portunoidea</taxon>
        <taxon>Portunidae</taxon>
        <taxon>Portuninae</taxon>
        <taxon>Portunus</taxon>
    </lineage>
</organism>
<name>A0A5B7GZU2_PORTR</name>
<dbReference type="AlphaFoldDB" id="A0A5B7GZU2"/>
<evidence type="ECO:0000313" key="1">
    <source>
        <dbReference type="EMBL" id="MPC62448.1"/>
    </source>
</evidence>
<comment type="caution">
    <text evidence="1">The sequence shown here is derived from an EMBL/GenBank/DDBJ whole genome shotgun (WGS) entry which is preliminary data.</text>
</comment>
<protein>
    <submittedName>
        <fullName evidence="1">Uncharacterized protein</fullName>
    </submittedName>
</protein>
<dbReference type="EMBL" id="VSRR010019688">
    <property type="protein sequence ID" value="MPC62448.1"/>
    <property type="molecule type" value="Genomic_DNA"/>
</dbReference>
<accession>A0A5B7GZU2</accession>
<reference evidence="1 2" key="1">
    <citation type="submission" date="2019-05" db="EMBL/GenBank/DDBJ databases">
        <title>Another draft genome of Portunus trituberculatus and its Hox gene families provides insights of decapod evolution.</title>
        <authorList>
            <person name="Jeong J.-H."/>
            <person name="Song I."/>
            <person name="Kim S."/>
            <person name="Choi T."/>
            <person name="Kim D."/>
            <person name="Ryu S."/>
            <person name="Kim W."/>
        </authorList>
    </citation>
    <scope>NUCLEOTIDE SEQUENCE [LARGE SCALE GENOMIC DNA]</scope>
    <source>
        <tissue evidence="1">Muscle</tissue>
    </source>
</reference>